<evidence type="ECO:0000313" key="1">
    <source>
        <dbReference type="EMBL" id="MQY30010.1"/>
    </source>
</evidence>
<sequence>MTIRDFFRPLSVAQDAPVYGTPVETADGSTIITVASPGGWLRPGMRPIGVFVVHGGQVTWSAAEDNTRIALLGETIGLLSAVIATLAVLRRPPWPDLALRRDGSVGPR</sequence>
<dbReference type="AlphaFoldDB" id="A0A7K0DW52"/>
<dbReference type="EMBL" id="WEGI01000012">
    <property type="protein sequence ID" value="MQY30010.1"/>
    <property type="molecule type" value="Genomic_DNA"/>
</dbReference>
<dbReference type="Proteomes" id="UP000431401">
    <property type="component" value="Unassembled WGS sequence"/>
</dbReference>
<dbReference type="RefSeq" id="WP_153347252.1">
    <property type="nucleotide sequence ID" value="NZ_WEGI01000012.1"/>
</dbReference>
<proteinExistence type="predicted"/>
<name>A0A7K0DW52_9NOCA</name>
<evidence type="ECO:0000313" key="2">
    <source>
        <dbReference type="Proteomes" id="UP000431401"/>
    </source>
</evidence>
<reference evidence="1 2" key="1">
    <citation type="submission" date="2019-10" db="EMBL/GenBank/DDBJ databases">
        <title>Nocardia macrotermitis sp. nov. and Nocardia aurantia sp. nov., isolated from the gut of fungus growing-termite Macrotermes natalensis.</title>
        <authorList>
            <person name="Benndorf R."/>
            <person name="Schwitalla J."/>
            <person name="Martin K."/>
            <person name="De Beer W."/>
            <person name="Kaster A.-K."/>
            <person name="Vollmers J."/>
            <person name="Poulsen M."/>
            <person name="Beemelmanns C."/>
        </authorList>
    </citation>
    <scope>NUCLEOTIDE SEQUENCE [LARGE SCALE GENOMIC DNA]</scope>
    <source>
        <strain evidence="1 2">RB56</strain>
    </source>
</reference>
<comment type="caution">
    <text evidence="1">The sequence shown here is derived from an EMBL/GenBank/DDBJ whole genome shotgun (WGS) entry which is preliminary data.</text>
</comment>
<accession>A0A7K0DW52</accession>
<dbReference type="OrthoDB" id="3830295at2"/>
<keyword evidence="2" id="KW-1185">Reference proteome</keyword>
<organism evidence="1 2">
    <name type="scientific">Nocardia aurantia</name>
    <dbReference type="NCBI Taxonomy" id="2585199"/>
    <lineage>
        <taxon>Bacteria</taxon>
        <taxon>Bacillati</taxon>
        <taxon>Actinomycetota</taxon>
        <taxon>Actinomycetes</taxon>
        <taxon>Mycobacteriales</taxon>
        <taxon>Nocardiaceae</taxon>
        <taxon>Nocardia</taxon>
    </lineage>
</organism>
<protein>
    <submittedName>
        <fullName evidence="1">Uncharacterized protein</fullName>
    </submittedName>
</protein>
<gene>
    <name evidence="1" type="ORF">NRB56_56040</name>
</gene>